<evidence type="ECO:0000313" key="2">
    <source>
        <dbReference type="EMBL" id="QCF28142.1"/>
    </source>
</evidence>
<sequence length="143" mass="16140">MWFEANYVLGKDSQYVKCIPGVDWFLGDRGDREIERDGIYMVASKGLDPIYPDGTVLVKYLRGLPGDTVKIDETGVYVNGRNLGTGQLPLAHKFEIEPESLHGERVLGDDEYWLMGTAALSFDSRYWGPVSESQVIRRAYAIF</sequence>
<feature type="domain" description="Peptidase S26" evidence="1">
    <location>
        <begin position="52"/>
        <end position="142"/>
    </location>
</feature>
<dbReference type="Pfam" id="PF10502">
    <property type="entry name" value="Peptidase_S26"/>
    <property type="match status" value="1"/>
</dbReference>
<reference evidence="2 3" key="1">
    <citation type="submission" date="2018-07" db="EMBL/GenBank/DDBJ databases">
        <title>Marsedoiliclastica nanhaica gen. nov. sp. nov., a novel marine hydrocarbonoclastic bacterium isolated from an in-situ enriched hydrocarbon-degrading consortium in deep-sea sediment.</title>
        <authorList>
            <person name="Dong C."/>
            <person name="Ma T."/>
            <person name="Liu R."/>
            <person name="Shao Z."/>
        </authorList>
    </citation>
    <scope>NUCLEOTIDE SEQUENCE [LARGE SCALE GENOMIC DNA]</scope>
    <source>
        <strain evidence="3">soil36-7</strain>
        <plasmid evidence="2 3">psoil36-7</plasmid>
    </source>
</reference>
<organism evidence="2 3">
    <name type="scientific">Hydrocarboniclastica marina</name>
    <dbReference type="NCBI Taxonomy" id="2259620"/>
    <lineage>
        <taxon>Bacteria</taxon>
        <taxon>Pseudomonadati</taxon>
        <taxon>Pseudomonadota</taxon>
        <taxon>Gammaproteobacteria</taxon>
        <taxon>Alteromonadales</taxon>
        <taxon>Alteromonadaceae</taxon>
        <taxon>Hydrocarboniclastica</taxon>
    </lineage>
</organism>
<dbReference type="KEGG" id="hmi:soil367_18905"/>
<accession>A0A4P7XN41</accession>
<name>A0A4P7XN41_9ALTE</name>
<geneLocation type="plasmid" evidence="2 3">
    <name>psoil36-7</name>
</geneLocation>
<dbReference type="AlphaFoldDB" id="A0A4P7XN41"/>
<dbReference type="InterPro" id="IPR036286">
    <property type="entry name" value="LexA/Signal_pep-like_sf"/>
</dbReference>
<dbReference type="GO" id="GO:0004252">
    <property type="term" value="F:serine-type endopeptidase activity"/>
    <property type="evidence" value="ECO:0007669"/>
    <property type="project" value="InterPro"/>
</dbReference>
<protein>
    <submittedName>
        <fullName evidence="2">S26 family signal peptidase</fullName>
    </submittedName>
</protein>
<dbReference type="CDD" id="cd06530">
    <property type="entry name" value="S26_SPase_I"/>
    <property type="match status" value="1"/>
</dbReference>
<dbReference type="EMBL" id="CP031094">
    <property type="protein sequence ID" value="QCF28142.1"/>
    <property type="molecule type" value="Genomic_DNA"/>
</dbReference>
<evidence type="ECO:0000313" key="3">
    <source>
        <dbReference type="Proteomes" id="UP000298049"/>
    </source>
</evidence>
<dbReference type="Proteomes" id="UP000298049">
    <property type="component" value="Plasmid psoil36-7"/>
</dbReference>
<proteinExistence type="predicted"/>
<keyword evidence="2" id="KW-0614">Plasmid</keyword>
<dbReference type="Gene3D" id="2.10.109.10">
    <property type="entry name" value="Umud Fragment, subunit A"/>
    <property type="match status" value="1"/>
</dbReference>
<dbReference type="GO" id="GO:0006465">
    <property type="term" value="P:signal peptide processing"/>
    <property type="evidence" value="ECO:0007669"/>
    <property type="project" value="InterPro"/>
</dbReference>
<keyword evidence="3" id="KW-1185">Reference proteome</keyword>
<gene>
    <name evidence="2" type="ORF">soil367_18905</name>
</gene>
<dbReference type="SUPFAM" id="SSF51306">
    <property type="entry name" value="LexA/Signal peptidase"/>
    <property type="match status" value="1"/>
</dbReference>
<evidence type="ECO:0000259" key="1">
    <source>
        <dbReference type="Pfam" id="PF10502"/>
    </source>
</evidence>
<dbReference type="InterPro" id="IPR019533">
    <property type="entry name" value="Peptidase_S26"/>
</dbReference>